<reference evidence="2" key="2">
    <citation type="submission" date="2011-04" db="EMBL/GenBank/DDBJ databases">
        <authorList>
            <person name="Genoscope - CEA"/>
        </authorList>
    </citation>
    <scope>NUCLEOTIDE SEQUENCE</scope>
    <source>
        <strain evidence="2">R24</strain>
    </source>
</reference>
<dbReference type="AlphaFoldDB" id="G3A632"/>
<feature type="region of interest" description="Disordered" evidence="1">
    <location>
        <begin position="65"/>
        <end position="98"/>
    </location>
</feature>
<proteinExistence type="predicted"/>
<dbReference type="Gene3D" id="4.10.430.30">
    <property type="match status" value="1"/>
</dbReference>
<evidence type="ECO:0000313" key="2">
    <source>
        <dbReference type="EMBL" id="CCA85910.1"/>
    </source>
</evidence>
<organism evidence="2">
    <name type="scientific">Ralstonia syzygii R24</name>
    <dbReference type="NCBI Taxonomy" id="907261"/>
    <lineage>
        <taxon>Bacteria</taxon>
        <taxon>Pseudomonadati</taxon>
        <taxon>Pseudomonadota</taxon>
        <taxon>Betaproteobacteria</taxon>
        <taxon>Burkholderiales</taxon>
        <taxon>Burkholderiaceae</taxon>
        <taxon>Ralstonia</taxon>
        <taxon>Ralstonia solanacearum species complex</taxon>
    </lineage>
</organism>
<evidence type="ECO:0000256" key="1">
    <source>
        <dbReference type="SAM" id="MobiDB-lite"/>
    </source>
</evidence>
<gene>
    <name evidence="2" type="ORF">RALSY_40107</name>
</gene>
<feature type="compositionally biased region" description="Basic residues" evidence="1">
    <location>
        <begin position="65"/>
        <end position="78"/>
    </location>
</feature>
<dbReference type="SUPFAM" id="SSF81273">
    <property type="entry name" value="H-NS histone-like proteins"/>
    <property type="match status" value="1"/>
</dbReference>
<protein>
    <submittedName>
        <fullName evidence="2">Uncharacterized protein</fullName>
    </submittedName>
</protein>
<dbReference type="EMBL" id="FR854089">
    <property type="protein sequence ID" value="CCA85910.1"/>
    <property type="molecule type" value="Genomic_DNA"/>
</dbReference>
<accession>G3A632</accession>
<sequence length="165" mass="17690">MRAHSIAEVQALIDHFGIAADEIIFTAKLTLPPRFRHPETGDTWHGYGHRPDWINDDNIDEYRIKPLKNGKKTGKKSSTKTGKQAEADQHEANDAEAEAVAVDGVTTESEVAAVAANVAPEATDIAVSEIAQQPVSVQGQQPAVNYGSSLMASGVQSYVNAVRAI</sequence>
<reference evidence="2" key="1">
    <citation type="journal article" date="2011" name="PLoS ONE">
        <title>Ralstonia syzygii, the Blood Disease Bacterium and some Asian R. solanacearum strains form a single genomic species despite divergent lifestyles.</title>
        <authorList>
            <person name="Remenant B."/>
            <person name="de Cambiaire J.C."/>
            <person name="Cellier G."/>
            <person name="Jacobs J.M."/>
            <person name="Mangenot S."/>
            <person name="Barbe V."/>
            <person name="Lajus A."/>
            <person name="Vallenet D."/>
            <person name="Medigue C."/>
            <person name="Fegan M."/>
            <person name="Allen C."/>
            <person name="Prior P."/>
        </authorList>
    </citation>
    <scope>NUCLEOTIDE SEQUENCE</scope>
    <source>
        <strain evidence="2">R24</strain>
    </source>
</reference>
<feature type="compositionally biased region" description="Basic and acidic residues" evidence="1">
    <location>
        <begin position="83"/>
        <end position="93"/>
    </location>
</feature>
<name>G3A632_9RALS</name>